<dbReference type="HOGENOM" id="CLU_051920_0_0_1"/>
<dbReference type="KEGG" id="dvi:6636693"/>
<dbReference type="eggNOG" id="ENOG502S3W6">
    <property type="taxonomic scope" value="Eukaryota"/>
</dbReference>
<keyword evidence="5" id="KW-1185">Reference proteome</keyword>
<evidence type="ECO:0000256" key="1">
    <source>
        <dbReference type="PROSITE-ProRule" id="PRU00042"/>
    </source>
</evidence>
<protein>
    <recommendedName>
        <fullName evidence="3">C2H2-type domain-containing protein</fullName>
    </recommendedName>
</protein>
<dbReference type="EMBL" id="CH940672">
    <property type="protein sequence ID" value="EDW57441.1"/>
    <property type="molecule type" value="Genomic_DNA"/>
</dbReference>
<dbReference type="Pfam" id="PF12874">
    <property type="entry name" value="zf-met"/>
    <property type="match status" value="4"/>
</dbReference>
<dbReference type="OMA" id="TGPNAFH"/>
<dbReference type="Gene3D" id="3.30.160.60">
    <property type="entry name" value="Classic Zinc Finger"/>
    <property type="match status" value="4"/>
</dbReference>
<dbReference type="AlphaFoldDB" id="B4MGB8"/>
<dbReference type="PROSITE" id="PS50157">
    <property type="entry name" value="ZINC_FINGER_C2H2_2"/>
    <property type="match status" value="1"/>
</dbReference>
<dbReference type="STRING" id="7244.B4MGB8"/>
<dbReference type="PhylomeDB" id="B4MGB8"/>
<evidence type="ECO:0000313" key="5">
    <source>
        <dbReference type="Proteomes" id="UP000008792"/>
    </source>
</evidence>
<gene>
    <name evidence="4" type="primary">Dvir\GJ18561</name>
    <name evidence="4" type="ORF">Dvir_GJ18561</name>
</gene>
<proteinExistence type="predicted"/>
<dbReference type="PROSITE" id="PS00028">
    <property type="entry name" value="ZINC_FINGER_C2H2_1"/>
    <property type="match status" value="2"/>
</dbReference>
<keyword evidence="1" id="KW-0862">Zinc</keyword>
<dbReference type="FunCoup" id="B4MGB8">
    <property type="interactions" value="188"/>
</dbReference>
<dbReference type="InterPro" id="IPR036236">
    <property type="entry name" value="Znf_C2H2_sf"/>
</dbReference>
<accession>B4MGB8</accession>
<keyword evidence="1" id="KW-0479">Metal-binding</keyword>
<evidence type="ECO:0000259" key="3">
    <source>
        <dbReference type="PROSITE" id="PS50157"/>
    </source>
</evidence>
<reference evidence="4 5" key="1">
    <citation type="journal article" date="2007" name="Nature">
        <title>Evolution of genes and genomes on the Drosophila phylogeny.</title>
        <authorList>
            <consortium name="Drosophila 12 Genomes Consortium"/>
            <person name="Clark A.G."/>
            <person name="Eisen M.B."/>
            <person name="Smith D.R."/>
            <person name="Bergman C.M."/>
            <person name="Oliver B."/>
            <person name="Markow T.A."/>
            <person name="Kaufman T.C."/>
            <person name="Kellis M."/>
            <person name="Gelbart W."/>
            <person name="Iyer V.N."/>
            <person name="Pollard D.A."/>
            <person name="Sackton T.B."/>
            <person name="Larracuente A.M."/>
            <person name="Singh N.D."/>
            <person name="Abad J.P."/>
            <person name="Abt D.N."/>
            <person name="Adryan B."/>
            <person name="Aguade M."/>
            <person name="Akashi H."/>
            <person name="Anderson W.W."/>
            <person name="Aquadro C.F."/>
            <person name="Ardell D.H."/>
            <person name="Arguello R."/>
            <person name="Artieri C.G."/>
            <person name="Barbash D.A."/>
            <person name="Barker D."/>
            <person name="Barsanti P."/>
            <person name="Batterham P."/>
            <person name="Batzoglou S."/>
            <person name="Begun D."/>
            <person name="Bhutkar A."/>
            <person name="Blanco E."/>
            <person name="Bosak S.A."/>
            <person name="Bradley R.K."/>
            <person name="Brand A.D."/>
            <person name="Brent M.R."/>
            <person name="Brooks A.N."/>
            <person name="Brown R.H."/>
            <person name="Butlin R.K."/>
            <person name="Caggese C."/>
            <person name="Calvi B.R."/>
            <person name="Bernardo de Carvalho A."/>
            <person name="Caspi A."/>
            <person name="Castrezana S."/>
            <person name="Celniker S.E."/>
            <person name="Chang J.L."/>
            <person name="Chapple C."/>
            <person name="Chatterji S."/>
            <person name="Chinwalla A."/>
            <person name="Civetta A."/>
            <person name="Clifton S.W."/>
            <person name="Comeron J.M."/>
            <person name="Costello J.C."/>
            <person name="Coyne J.A."/>
            <person name="Daub J."/>
            <person name="David R.G."/>
            <person name="Delcher A.L."/>
            <person name="Delehaunty K."/>
            <person name="Do C.B."/>
            <person name="Ebling H."/>
            <person name="Edwards K."/>
            <person name="Eickbush T."/>
            <person name="Evans J.D."/>
            <person name="Filipski A."/>
            <person name="Findeiss S."/>
            <person name="Freyhult E."/>
            <person name="Fulton L."/>
            <person name="Fulton R."/>
            <person name="Garcia A.C."/>
            <person name="Gardiner A."/>
            <person name="Garfield D.A."/>
            <person name="Garvin B.E."/>
            <person name="Gibson G."/>
            <person name="Gilbert D."/>
            <person name="Gnerre S."/>
            <person name="Godfrey J."/>
            <person name="Good R."/>
            <person name="Gotea V."/>
            <person name="Gravely B."/>
            <person name="Greenberg A.J."/>
            <person name="Griffiths-Jones S."/>
            <person name="Gross S."/>
            <person name="Guigo R."/>
            <person name="Gustafson E.A."/>
            <person name="Haerty W."/>
            <person name="Hahn M.W."/>
            <person name="Halligan D.L."/>
            <person name="Halpern A.L."/>
            <person name="Halter G.M."/>
            <person name="Han M.V."/>
            <person name="Heger A."/>
            <person name="Hillier L."/>
            <person name="Hinrichs A.S."/>
            <person name="Holmes I."/>
            <person name="Hoskins R.A."/>
            <person name="Hubisz M.J."/>
            <person name="Hultmark D."/>
            <person name="Huntley M.A."/>
            <person name="Jaffe D.B."/>
            <person name="Jagadeeshan S."/>
            <person name="Jeck W.R."/>
            <person name="Johnson J."/>
            <person name="Jones C.D."/>
            <person name="Jordan W.C."/>
            <person name="Karpen G.H."/>
            <person name="Kataoka E."/>
            <person name="Keightley P.D."/>
            <person name="Kheradpour P."/>
            <person name="Kirkness E.F."/>
            <person name="Koerich L.B."/>
            <person name="Kristiansen K."/>
            <person name="Kudrna D."/>
            <person name="Kulathinal R.J."/>
            <person name="Kumar S."/>
            <person name="Kwok R."/>
            <person name="Lander E."/>
            <person name="Langley C.H."/>
            <person name="Lapoint R."/>
            <person name="Lazzaro B.P."/>
            <person name="Lee S.J."/>
            <person name="Levesque L."/>
            <person name="Li R."/>
            <person name="Lin C.F."/>
            <person name="Lin M.F."/>
            <person name="Lindblad-Toh K."/>
            <person name="Llopart A."/>
            <person name="Long M."/>
            <person name="Low L."/>
            <person name="Lozovsky E."/>
            <person name="Lu J."/>
            <person name="Luo M."/>
            <person name="Machado C.A."/>
            <person name="Makalowski W."/>
            <person name="Marzo M."/>
            <person name="Matsuda M."/>
            <person name="Matzkin L."/>
            <person name="McAllister B."/>
            <person name="McBride C.S."/>
            <person name="McKernan B."/>
            <person name="McKernan K."/>
            <person name="Mendez-Lago M."/>
            <person name="Minx P."/>
            <person name="Mollenhauer M.U."/>
            <person name="Montooth K."/>
            <person name="Mount S.M."/>
            <person name="Mu X."/>
            <person name="Myers E."/>
            <person name="Negre B."/>
            <person name="Newfeld S."/>
            <person name="Nielsen R."/>
            <person name="Noor M.A."/>
            <person name="O'Grady P."/>
            <person name="Pachter L."/>
            <person name="Papaceit M."/>
            <person name="Parisi M.J."/>
            <person name="Parisi M."/>
            <person name="Parts L."/>
            <person name="Pedersen J.S."/>
            <person name="Pesole G."/>
            <person name="Phillippy A.M."/>
            <person name="Ponting C.P."/>
            <person name="Pop M."/>
            <person name="Porcelli D."/>
            <person name="Powell J.R."/>
            <person name="Prohaska S."/>
            <person name="Pruitt K."/>
            <person name="Puig M."/>
            <person name="Quesneville H."/>
            <person name="Ram K.R."/>
            <person name="Rand D."/>
            <person name="Rasmussen M.D."/>
            <person name="Reed L.K."/>
            <person name="Reenan R."/>
            <person name="Reily A."/>
            <person name="Remington K.A."/>
            <person name="Rieger T.T."/>
            <person name="Ritchie M.G."/>
            <person name="Robin C."/>
            <person name="Rogers Y.H."/>
            <person name="Rohde C."/>
            <person name="Rozas J."/>
            <person name="Rubenfield M.J."/>
            <person name="Ruiz A."/>
            <person name="Russo S."/>
            <person name="Salzberg S.L."/>
            <person name="Sanchez-Gracia A."/>
            <person name="Saranga D.J."/>
            <person name="Sato H."/>
            <person name="Schaeffer S.W."/>
            <person name="Schatz M.C."/>
            <person name="Schlenke T."/>
            <person name="Schwartz R."/>
            <person name="Segarra C."/>
            <person name="Singh R.S."/>
            <person name="Sirot L."/>
            <person name="Sirota M."/>
            <person name="Sisneros N.B."/>
            <person name="Smith C.D."/>
            <person name="Smith T.F."/>
            <person name="Spieth J."/>
            <person name="Stage D.E."/>
            <person name="Stark A."/>
            <person name="Stephan W."/>
            <person name="Strausberg R.L."/>
            <person name="Strempel S."/>
            <person name="Sturgill D."/>
            <person name="Sutton G."/>
            <person name="Sutton G.G."/>
            <person name="Tao W."/>
            <person name="Teichmann S."/>
            <person name="Tobari Y.N."/>
            <person name="Tomimura Y."/>
            <person name="Tsolas J.M."/>
            <person name="Valente V.L."/>
            <person name="Venter E."/>
            <person name="Venter J.C."/>
            <person name="Vicario S."/>
            <person name="Vieira F.G."/>
            <person name="Vilella A.J."/>
            <person name="Villasante A."/>
            <person name="Walenz B."/>
            <person name="Wang J."/>
            <person name="Wasserman M."/>
            <person name="Watts T."/>
            <person name="Wilson D."/>
            <person name="Wilson R.K."/>
            <person name="Wing R.A."/>
            <person name="Wolfner M.F."/>
            <person name="Wong A."/>
            <person name="Wong G.K."/>
            <person name="Wu C.I."/>
            <person name="Wu G."/>
            <person name="Yamamoto D."/>
            <person name="Yang H.P."/>
            <person name="Yang S.P."/>
            <person name="Yorke J.A."/>
            <person name="Yoshida K."/>
            <person name="Zdobnov E."/>
            <person name="Zhang P."/>
            <person name="Zhang Y."/>
            <person name="Zimin A.V."/>
            <person name="Baldwin J."/>
            <person name="Abdouelleil A."/>
            <person name="Abdulkadir J."/>
            <person name="Abebe A."/>
            <person name="Abera B."/>
            <person name="Abreu J."/>
            <person name="Acer S.C."/>
            <person name="Aftuck L."/>
            <person name="Alexander A."/>
            <person name="An P."/>
            <person name="Anderson E."/>
            <person name="Anderson S."/>
            <person name="Arachi H."/>
            <person name="Azer M."/>
            <person name="Bachantsang P."/>
            <person name="Barry A."/>
            <person name="Bayul T."/>
            <person name="Berlin A."/>
            <person name="Bessette D."/>
            <person name="Bloom T."/>
            <person name="Blye J."/>
            <person name="Boguslavskiy L."/>
            <person name="Bonnet C."/>
            <person name="Boukhgalter B."/>
            <person name="Bourzgui I."/>
            <person name="Brown A."/>
            <person name="Cahill P."/>
            <person name="Channer S."/>
            <person name="Cheshatsang Y."/>
            <person name="Chuda L."/>
            <person name="Citroen M."/>
            <person name="Collymore A."/>
            <person name="Cooke P."/>
            <person name="Costello M."/>
            <person name="D'Aco K."/>
            <person name="Daza R."/>
            <person name="De Haan G."/>
            <person name="DeGray S."/>
            <person name="DeMaso C."/>
            <person name="Dhargay N."/>
            <person name="Dooley K."/>
            <person name="Dooley E."/>
            <person name="Doricent M."/>
            <person name="Dorje P."/>
            <person name="Dorjee K."/>
            <person name="Dupes A."/>
            <person name="Elong R."/>
            <person name="Falk J."/>
            <person name="Farina A."/>
            <person name="Faro S."/>
            <person name="Ferguson D."/>
            <person name="Fisher S."/>
            <person name="Foley C.D."/>
            <person name="Franke A."/>
            <person name="Friedrich D."/>
            <person name="Gadbois L."/>
            <person name="Gearin G."/>
            <person name="Gearin C.R."/>
            <person name="Giannoukos G."/>
            <person name="Goode T."/>
            <person name="Graham J."/>
            <person name="Grandbois E."/>
            <person name="Grewal S."/>
            <person name="Gyaltsen K."/>
            <person name="Hafez N."/>
            <person name="Hagos B."/>
            <person name="Hall J."/>
            <person name="Henson C."/>
            <person name="Hollinger A."/>
            <person name="Honan T."/>
            <person name="Huard M.D."/>
            <person name="Hughes L."/>
            <person name="Hurhula B."/>
            <person name="Husby M.E."/>
            <person name="Kamat A."/>
            <person name="Kanga B."/>
            <person name="Kashin S."/>
            <person name="Khazanovich D."/>
            <person name="Kisner P."/>
            <person name="Lance K."/>
            <person name="Lara M."/>
            <person name="Lee W."/>
            <person name="Lennon N."/>
            <person name="Letendre F."/>
            <person name="LeVine R."/>
            <person name="Lipovsky A."/>
            <person name="Liu X."/>
            <person name="Liu J."/>
            <person name="Liu S."/>
            <person name="Lokyitsang T."/>
            <person name="Lokyitsang Y."/>
            <person name="Lubonja R."/>
            <person name="Lui A."/>
            <person name="MacDonald P."/>
            <person name="Magnisalis V."/>
            <person name="Maru K."/>
            <person name="Matthews C."/>
            <person name="McCusker W."/>
            <person name="McDonough S."/>
            <person name="Mehta T."/>
            <person name="Meldrim J."/>
            <person name="Meneus L."/>
            <person name="Mihai O."/>
            <person name="Mihalev A."/>
            <person name="Mihova T."/>
            <person name="Mittelman R."/>
            <person name="Mlenga V."/>
            <person name="Montmayeur A."/>
            <person name="Mulrain L."/>
            <person name="Navidi A."/>
            <person name="Naylor J."/>
            <person name="Negash T."/>
            <person name="Nguyen T."/>
            <person name="Nguyen N."/>
            <person name="Nicol R."/>
            <person name="Norbu C."/>
            <person name="Norbu N."/>
            <person name="Novod N."/>
            <person name="O'Neill B."/>
            <person name="Osman S."/>
            <person name="Markiewicz E."/>
            <person name="Oyono O.L."/>
            <person name="Patti C."/>
            <person name="Phunkhang P."/>
            <person name="Pierre F."/>
            <person name="Priest M."/>
            <person name="Raghuraman S."/>
            <person name="Rege F."/>
            <person name="Reyes R."/>
            <person name="Rise C."/>
            <person name="Rogov P."/>
            <person name="Ross K."/>
            <person name="Ryan E."/>
            <person name="Settipalli S."/>
            <person name="Shea T."/>
            <person name="Sherpa N."/>
            <person name="Shi L."/>
            <person name="Shih D."/>
            <person name="Sparrow T."/>
            <person name="Spaulding J."/>
            <person name="Stalker J."/>
            <person name="Stange-Thomann N."/>
            <person name="Stavropoulos S."/>
            <person name="Stone C."/>
            <person name="Strader C."/>
            <person name="Tesfaye S."/>
            <person name="Thomson T."/>
            <person name="Thoulutsang Y."/>
            <person name="Thoulutsang D."/>
            <person name="Topham K."/>
            <person name="Topping I."/>
            <person name="Tsamla T."/>
            <person name="Vassiliev H."/>
            <person name="Vo A."/>
            <person name="Wangchuk T."/>
            <person name="Wangdi T."/>
            <person name="Weiand M."/>
            <person name="Wilkinson J."/>
            <person name="Wilson A."/>
            <person name="Yadav S."/>
            <person name="Young G."/>
            <person name="Yu Q."/>
            <person name="Zembek L."/>
            <person name="Zhong D."/>
            <person name="Zimmer A."/>
            <person name="Zwirko Z."/>
            <person name="Jaffe D.B."/>
            <person name="Alvarez P."/>
            <person name="Brockman W."/>
            <person name="Butler J."/>
            <person name="Chin C."/>
            <person name="Gnerre S."/>
            <person name="Grabherr M."/>
            <person name="Kleber M."/>
            <person name="Mauceli E."/>
            <person name="MacCallum I."/>
        </authorList>
    </citation>
    <scope>NUCLEOTIDE SEQUENCE [LARGE SCALE GENOMIC DNA]</scope>
    <source>
        <strain evidence="5">Tucson 15010-1051.87</strain>
    </source>
</reference>
<feature type="domain" description="C2H2-type" evidence="3">
    <location>
        <begin position="354"/>
        <end position="389"/>
    </location>
</feature>
<dbReference type="PANTHER" id="PTHR46786">
    <property type="entry name" value="ZINC FINGER MATRIN-TYPE PROTEIN 3"/>
    <property type="match status" value="1"/>
</dbReference>
<dbReference type="Proteomes" id="UP000008792">
    <property type="component" value="Unassembled WGS sequence"/>
</dbReference>
<dbReference type="SUPFAM" id="SSF57667">
    <property type="entry name" value="beta-beta-alpha zinc fingers"/>
    <property type="match status" value="4"/>
</dbReference>
<dbReference type="InterPro" id="IPR003604">
    <property type="entry name" value="Matrin/U1-like-C_Znf_C2H2"/>
</dbReference>
<name>B4MGB8_DROVI</name>
<dbReference type="SMART" id="SM00355">
    <property type="entry name" value="ZnF_C2H2"/>
    <property type="match status" value="4"/>
</dbReference>
<feature type="region of interest" description="Disordered" evidence="2">
    <location>
        <begin position="67"/>
        <end position="97"/>
    </location>
</feature>
<dbReference type="InParanoid" id="B4MGB8"/>
<dbReference type="InterPro" id="IPR052644">
    <property type="entry name" value="ZMAT3"/>
</dbReference>
<keyword evidence="1" id="KW-0863">Zinc-finger</keyword>
<evidence type="ECO:0000256" key="2">
    <source>
        <dbReference type="SAM" id="MobiDB-lite"/>
    </source>
</evidence>
<evidence type="ECO:0000313" key="4">
    <source>
        <dbReference type="EMBL" id="EDW57441.1"/>
    </source>
</evidence>
<dbReference type="InterPro" id="IPR013087">
    <property type="entry name" value="Znf_C2H2_type"/>
</dbReference>
<dbReference type="SMART" id="SM00451">
    <property type="entry name" value="ZnF_U1"/>
    <property type="match status" value="4"/>
</dbReference>
<organism evidence="4 5">
    <name type="scientific">Drosophila virilis</name>
    <name type="common">Fruit fly</name>
    <dbReference type="NCBI Taxonomy" id="7244"/>
    <lineage>
        <taxon>Eukaryota</taxon>
        <taxon>Metazoa</taxon>
        <taxon>Ecdysozoa</taxon>
        <taxon>Arthropoda</taxon>
        <taxon>Hexapoda</taxon>
        <taxon>Insecta</taxon>
        <taxon>Pterygota</taxon>
        <taxon>Neoptera</taxon>
        <taxon>Endopterygota</taxon>
        <taxon>Diptera</taxon>
        <taxon>Brachycera</taxon>
        <taxon>Muscomorpha</taxon>
        <taxon>Ephydroidea</taxon>
        <taxon>Drosophilidae</taxon>
        <taxon>Drosophila</taxon>
    </lineage>
</organism>
<dbReference type="GO" id="GO:0008270">
    <property type="term" value="F:zinc ion binding"/>
    <property type="evidence" value="ECO:0007669"/>
    <property type="project" value="UniProtKB-KW"/>
</dbReference>
<sequence length="393" mass="43434">MASEYLSGYQIPLMTTSGAQPEKIREIVNIELTAPPTSSVSAKRLLRAGKEKPVAKMETDSVVLKDNEPIPTVTSQRKLKRKLNESEEGGEGNNLAIFQGRDESYPNELNKLIQPLSCQLCKAQMTSMKSAKDHYESKAHDRHISAWLAKNYTEVGLQTPPIKRLVKQGPTGPNAFHCNLCDLALTSMTHARQHYAGRKHQLVVQKRSKPSGAGFYNEEGKWVRTGTKAEVVPDDGRFGIGELFIKATAAAELQEVSANGEHQQQQQQQLIVKIPVVDESLTCKVCKISVTSASQIKMHLDGAKHQKNLRKQILEEEAATLDASGGQQQNSLAAALATDTNGDLSMYRTPSGSYYCKLCNKAMNHISILQQHLLGKKHLKTVRHQTEKTISTQ</sequence>
<dbReference type="OrthoDB" id="434647at2759"/>
<dbReference type="GO" id="GO:0003676">
    <property type="term" value="F:nucleic acid binding"/>
    <property type="evidence" value="ECO:0007669"/>
    <property type="project" value="InterPro"/>
</dbReference>
<dbReference type="PANTHER" id="PTHR46786:SF1">
    <property type="entry name" value="ZINC FINGER MATRIN-TYPE PROTEIN 3"/>
    <property type="match status" value="1"/>
</dbReference>